<accession>A0ABV9MBB8</accession>
<evidence type="ECO:0000256" key="1">
    <source>
        <dbReference type="SAM" id="Phobius"/>
    </source>
</evidence>
<comment type="caution">
    <text evidence="2">The sequence shown here is derived from an EMBL/GenBank/DDBJ whole genome shotgun (WGS) entry which is preliminary data.</text>
</comment>
<proteinExistence type="predicted"/>
<evidence type="ECO:0000313" key="3">
    <source>
        <dbReference type="Proteomes" id="UP001595932"/>
    </source>
</evidence>
<feature type="transmembrane region" description="Helical" evidence="1">
    <location>
        <begin position="41"/>
        <end position="59"/>
    </location>
</feature>
<sequence>MAHCQNCDFKWSWGDMMQLSFKGKKECPNCHKNQYVSGKSGFLTTMLFTMPFVFLTSYLRTYQDAGWLTIVLVFLIYMPLISLLMPFFYRLSSTQKRFGKTVE</sequence>
<reference evidence="3" key="1">
    <citation type="journal article" date="2019" name="Int. J. Syst. Evol. Microbiol.">
        <title>The Global Catalogue of Microorganisms (GCM) 10K type strain sequencing project: providing services to taxonomists for standard genome sequencing and annotation.</title>
        <authorList>
            <consortium name="The Broad Institute Genomics Platform"/>
            <consortium name="The Broad Institute Genome Sequencing Center for Infectious Disease"/>
            <person name="Wu L."/>
            <person name="Ma J."/>
        </authorList>
    </citation>
    <scope>NUCLEOTIDE SEQUENCE [LARGE SCALE GENOMIC DNA]</scope>
    <source>
        <strain evidence="3">CGMCC 1.12151</strain>
    </source>
</reference>
<feature type="transmembrane region" description="Helical" evidence="1">
    <location>
        <begin position="65"/>
        <end position="89"/>
    </location>
</feature>
<dbReference type="EMBL" id="JBHSGL010000005">
    <property type="protein sequence ID" value="MFC4712870.1"/>
    <property type="molecule type" value="Genomic_DNA"/>
</dbReference>
<keyword evidence="1" id="KW-1133">Transmembrane helix</keyword>
<dbReference type="Proteomes" id="UP001595932">
    <property type="component" value="Unassembled WGS sequence"/>
</dbReference>
<dbReference type="RefSeq" id="WP_377278353.1">
    <property type="nucleotide sequence ID" value="NZ_JBHSGL010000005.1"/>
</dbReference>
<evidence type="ECO:0000313" key="2">
    <source>
        <dbReference type="EMBL" id="MFC4712870.1"/>
    </source>
</evidence>
<protein>
    <submittedName>
        <fullName evidence="2">TIGR04104 family putative zinc finger protein</fullName>
    </submittedName>
</protein>
<dbReference type="InterPro" id="IPR026369">
    <property type="entry name" value="CxxC_20_CxxC"/>
</dbReference>
<gene>
    <name evidence="2" type="ORF">ACFO5U_08370</name>
</gene>
<organism evidence="2 3">
    <name type="scientific">Planococcus dechangensis</name>
    <dbReference type="NCBI Taxonomy" id="1176255"/>
    <lineage>
        <taxon>Bacteria</taxon>
        <taxon>Bacillati</taxon>
        <taxon>Bacillota</taxon>
        <taxon>Bacilli</taxon>
        <taxon>Bacillales</taxon>
        <taxon>Caryophanaceae</taxon>
        <taxon>Planococcus</taxon>
    </lineage>
</organism>
<keyword evidence="1" id="KW-0812">Transmembrane</keyword>
<dbReference type="NCBIfam" id="TIGR04104">
    <property type="entry name" value="cxxc_20_cxxc"/>
    <property type="match status" value="1"/>
</dbReference>
<keyword evidence="3" id="KW-1185">Reference proteome</keyword>
<keyword evidence="1" id="KW-0472">Membrane</keyword>
<name>A0ABV9MBB8_9BACL</name>